<dbReference type="InterPro" id="IPR008906">
    <property type="entry name" value="HATC_C_dom"/>
</dbReference>
<reference evidence="2 3" key="1">
    <citation type="submission" date="2018-04" db="EMBL/GenBank/DDBJ databases">
        <title>WGS assembly of Panicum hallii var. hallii HAL2.</title>
        <authorList>
            <person name="Lovell J."/>
            <person name="Jenkins J."/>
            <person name="Lowry D."/>
            <person name="Mamidi S."/>
            <person name="Sreedasyam A."/>
            <person name="Weng X."/>
            <person name="Barry K."/>
            <person name="Bonette J."/>
            <person name="Campitelli B."/>
            <person name="Daum C."/>
            <person name="Gordon S."/>
            <person name="Gould B."/>
            <person name="Lipzen A."/>
            <person name="MacQueen A."/>
            <person name="Palacio-Mejia J."/>
            <person name="Plott C."/>
            <person name="Shakirov E."/>
            <person name="Shu S."/>
            <person name="Yoshinaga Y."/>
            <person name="Zane M."/>
            <person name="Rokhsar D."/>
            <person name="Grimwood J."/>
            <person name="Schmutz J."/>
            <person name="Juenger T."/>
        </authorList>
    </citation>
    <scope>NUCLEOTIDE SEQUENCE [LARGE SCALE GENOMIC DNA]</scope>
    <source>
        <strain evidence="3">cv. HAL2</strain>
    </source>
</reference>
<dbReference type="AlphaFoldDB" id="A0A2T7CME3"/>
<protein>
    <recommendedName>
        <fullName evidence="1">TTF-type domain-containing protein</fullName>
    </recommendedName>
</protein>
<proteinExistence type="predicted"/>
<sequence length="740" mass="84498">MKPGRCGIGAAAAGATEASQPIVLGRNPAWAELVGGQDPAERLPIVSYPINDQDAVRRAYIMKGPFQPYAHEFKKRKIGTRDRWFNLLWFQKYYWIEYSIKNDAAFCFVCFLFKKGGKDSPFTIGGWRNWNRDDALDKHVGDVGSAHNAAQERYNSYLTPATAIDNRIVRVTNEEKRLYKIRLTYSLRCLRFLLNQGLAFRGHDESEESRNRGNFLELLKWLASNYEEVDKVVLKNAPANCTMTSPEIQKEIIQSSDEANDVSHKQQLALCLRYVDKMGRPVEHFLGLAHLEDTTSLSLKEAIQSLLVGQHLTLDQIRGQGYDGASNMRGEIKGLKTLFLKESPAAYYVHCFAHHLQLVLVGVAKGNDECVWFFDQVSLLLNIVGISCKRHDMLRNVNLQNILKAIDSGEIRTRKGLNQEMGLARPAIREVLINLGRDRAQKSDWPKISAMVFILESFDFIFSGHMMLTILGYTNDLSLCLQRRDQDILNALSLVSVAKNRIQQLTSDGWNGFLQKVTLFCKKHGIHVPAMDDGYVPLGRSARFVPIQTNDDHFRREVYIGIIDRISQEIDTRFNEVNMELLSCMAALNPSNSFASFDSVKVLRHAEFYPNDFSASDLLRLEMQLQNYIDDMRREDSFQGIKSIVDLSVKLVQTNRHNVYDLVYLLIKLVLILPVAMAGVERAFSAMNFVKNKLRNRMSDSLLDDCLLTFIERDIFLTVKEDDVIDTFMAIRRQRPNKEK</sequence>
<dbReference type="SMART" id="SM00597">
    <property type="entry name" value="ZnF_TTF"/>
    <property type="match status" value="1"/>
</dbReference>
<dbReference type="SUPFAM" id="SSF53098">
    <property type="entry name" value="Ribonuclease H-like"/>
    <property type="match status" value="1"/>
</dbReference>
<keyword evidence="3" id="KW-1185">Reference proteome</keyword>
<dbReference type="OrthoDB" id="1928493at2759"/>
<dbReference type="InterPro" id="IPR055298">
    <property type="entry name" value="AtLOH3-like"/>
</dbReference>
<dbReference type="InterPro" id="IPR012337">
    <property type="entry name" value="RNaseH-like_sf"/>
</dbReference>
<dbReference type="Pfam" id="PF14291">
    <property type="entry name" value="DUF4371"/>
    <property type="match status" value="2"/>
</dbReference>
<evidence type="ECO:0000313" key="3">
    <source>
        <dbReference type="Proteomes" id="UP000244336"/>
    </source>
</evidence>
<dbReference type="Pfam" id="PF05699">
    <property type="entry name" value="Dimer_Tnp_hAT"/>
    <property type="match status" value="1"/>
</dbReference>
<feature type="domain" description="TTF-type" evidence="1">
    <location>
        <begin position="81"/>
        <end position="174"/>
    </location>
</feature>
<accession>A0A2T7CME3</accession>
<dbReference type="InterPro" id="IPR025398">
    <property type="entry name" value="DUF4371"/>
</dbReference>
<dbReference type="STRING" id="1504633.A0A2T7CME3"/>
<dbReference type="InterPro" id="IPR006580">
    <property type="entry name" value="Znf_TTF"/>
</dbReference>
<name>A0A2T7CME3_9POAL</name>
<organism evidence="2 3">
    <name type="scientific">Panicum hallii var. hallii</name>
    <dbReference type="NCBI Taxonomy" id="1504633"/>
    <lineage>
        <taxon>Eukaryota</taxon>
        <taxon>Viridiplantae</taxon>
        <taxon>Streptophyta</taxon>
        <taxon>Embryophyta</taxon>
        <taxon>Tracheophyta</taxon>
        <taxon>Spermatophyta</taxon>
        <taxon>Magnoliopsida</taxon>
        <taxon>Liliopsida</taxon>
        <taxon>Poales</taxon>
        <taxon>Poaceae</taxon>
        <taxon>PACMAD clade</taxon>
        <taxon>Panicoideae</taxon>
        <taxon>Panicodae</taxon>
        <taxon>Paniceae</taxon>
        <taxon>Panicinae</taxon>
        <taxon>Panicum</taxon>
        <taxon>Panicum sect. Panicum</taxon>
    </lineage>
</organism>
<dbReference type="GO" id="GO:0046983">
    <property type="term" value="F:protein dimerization activity"/>
    <property type="evidence" value="ECO:0007669"/>
    <property type="project" value="InterPro"/>
</dbReference>
<dbReference type="Gramene" id="PUZ44498">
    <property type="protein sequence ID" value="PUZ44498"/>
    <property type="gene ID" value="GQ55_8G104800"/>
</dbReference>
<dbReference type="EMBL" id="CM009756">
    <property type="protein sequence ID" value="PUZ44498.1"/>
    <property type="molecule type" value="Genomic_DNA"/>
</dbReference>
<dbReference type="PANTHER" id="PTHR11697:SF230">
    <property type="entry name" value="ZINC FINGER, MYM DOMAIN CONTAINING 1"/>
    <property type="match status" value="1"/>
</dbReference>
<gene>
    <name evidence="2" type="ORF">GQ55_8G104800</name>
</gene>
<evidence type="ECO:0000259" key="1">
    <source>
        <dbReference type="SMART" id="SM00597"/>
    </source>
</evidence>
<evidence type="ECO:0000313" key="2">
    <source>
        <dbReference type="EMBL" id="PUZ44498.1"/>
    </source>
</evidence>
<dbReference type="PANTHER" id="PTHR11697">
    <property type="entry name" value="GENERAL TRANSCRIPTION FACTOR 2-RELATED ZINC FINGER PROTEIN"/>
    <property type="match status" value="1"/>
</dbReference>
<dbReference type="Proteomes" id="UP000244336">
    <property type="component" value="Chromosome 8"/>
</dbReference>